<evidence type="ECO:0000313" key="2">
    <source>
        <dbReference type="EMBL" id="ARX88689.1"/>
    </source>
</evidence>
<dbReference type="STRING" id="67267.GCA_000716675_02947"/>
<evidence type="ECO:0000313" key="3">
    <source>
        <dbReference type="Proteomes" id="UP000195880"/>
    </source>
</evidence>
<proteinExistence type="predicted"/>
<name>A0A1Z1WQL9_9ACTN</name>
<organism evidence="2 3">
    <name type="scientific">Streptomyces alboflavus</name>
    <dbReference type="NCBI Taxonomy" id="67267"/>
    <lineage>
        <taxon>Bacteria</taxon>
        <taxon>Bacillati</taxon>
        <taxon>Actinomycetota</taxon>
        <taxon>Actinomycetes</taxon>
        <taxon>Kitasatosporales</taxon>
        <taxon>Streptomycetaceae</taxon>
        <taxon>Streptomyces</taxon>
    </lineage>
</organism>
<dbReference type="KEGG" id="salf:SMD44_08176"/>
<sequence length="96" mass="10175">MPTGSTDDGRSKVKGAHVTATATLGDIPLGPFSNRLLPGTVRDDRGVDLGGIGSDIFPAGRKGEFWTVTDRGPNGQIKVDGKKRRTFPVPVSTRRS</sequence>
<protein>
    <submittedName>
        <fullName evidence="2">Tat pathway signal protein</fullName>
    </submittedName>
</protein>
<dbReference type="eggNOG" id="COG4222">
    <property type="taxonomic scope" value="Bacteria"/>
</dbReference>
<evidence type="ECO:0000256" key="1">
    <source>
        <dbReference type="SAM" id="MobiDB-lite"/>
    </source>
</evidence>
<dbReference type="AlphaFoldDB" id="A0A1Z1WQL9"/>
<accession>A0A1Z1WQL9</accession>
<gene>
    <name evidence="2" type="ORF">SMD44_08176</name>
</gene>
<keyword evidence="3" id="KW-1185">Reference proteome</keyword>
<feature type="region of interest" description="Disordered" evidence="1">
    <location>
        <begin position="67"/>
        <end position="96"/>
    </location>
</feature>
<dbReference type="EMBL" id="CP021748">
    <property type="protein sequence ID" value="ARX88689.1"/>
    <property type="molecule type" value="Genomic_DNA"/>
</dbReference>
<dbReference type="Proteomes" id="UP000195880">
    <property type="component" value="Chromosome"/>
</dbReference>
<reference evidence="2 3" key="1">
    <citation type="submission" date="2017-05" db="EMBL/GenBank/DDBJ databases">
        <title>Streptomyces alboflavus Genome sequencing and assembly.</title>
        <authorList>
            <person name="Wang Y."/>
            <person name="Du B."/>
            <person name="Ding Y."/>
            <person name="Liu H."/>
            <person name="Hou Q."/>
            <person name="Liu K."/>
            <person name="Wang C."/>
            <person name="Yao L."/>
        </authorList>
    </citation>
    <scope>NUCLEOTIDE SEQUENCE [LARGE SCALE GENOMIC DNA]</scope>
    <source>
        <strain evidence="2 3">MDJK44</strain>
    </source>
</reference>